<accession>A0A177AUQ5</accession>
<evidence type="ECO:0000256" key="1">
    <source>
        <dbReference type="SAM" id="MobiDB-lite"/>
    </source>
</evidence>
<keyword evidence="3" id="KW-1185">Reference proteome</keyword>
<dbReference type="AlphaFoldDB" id="A0A177AUQ5"/>
<sequence length="51" mass="5993">MSIEESGENEKANLSPDFSKEKRDCVEETSEITYSDCLKMVEKLKQIYFIR</sequence>
<proteinExistence type="predicted"/>
<comment type="caution">
    <text evidence="2">The sequence shown here is derived from an EMBL/GenBank/DDBJ whole genome shotgun (WGS) entry which is preliminary data.</text>
</comment>
<reference evidence="2 3" key="1">
    <citation type="submission" date="2016-04" db="EMBL/GenBank/DDBJ databases">
        <title>The genome of Intoshia linei affirms orthonectids as highly simplified spiralians.</title>
        <authorList>
            <person name="Mikhailov K.V."/>
            <person name="Slusarev G.S."/>
            <person name="Nikitin M.A."/>
            <person name="Logacheva M.D."/>
            <person name="Penin A."/>
            <person name="Aleoshin V."/>
            <person name="Panchin Y.V."/>
        </authorList>
    </citation>
    <scope>NUCLEOTIDE SEQUENCE [LARGE SCALE GENOMIC DNA]</scope>
    <source>
        <strain evidence="2">Intl2013</strain>
        <tissue evidence="2">Whole animal</tissue>
    </source>
</reference>
<evidence type="ECO:0000313" key="3">
    <source>
        <dbReference type="Proteomes" id="UP000078046"/>
    </source>
</evidence>
<organism evidence="2 3">
    <name type="scientific">Intoshia linei</name>
    <dbReference type="NCBI Taxonomy" id="1819745"/>
    <lineage>
        <taxon>Eukaryota</taxon>
        <taxon>Metazoa</taxon>
        <taxon>Spiralia</taxon>
        <taxon>Lophotrochozoa</taxon>
        <taxon>Mesozoa</taxon>
        <taxon>Orthonectida</taxon>
        <taxon>Rhopaluridae</taxon>
        <taxon>Intoshia</taxon>
    </lineage>
</organism>
<protein>
    <submittedName>
        <fullName evidence="2">Uncharacterized protein</fullName>
    </submittedName>
</protein>
<feature type="region of interest" description="Disordered" evidence="1">
    <location>
        <begin position="1"/>
        <end position="23"/>
    </location>
</feature>
<dbReference type="EMBL" id="LWCA01001525">
    <property type="protein sequence ID" value="OAF64944.1"/>
    <property type="molecule type" value="Genomic_DNA"/>
</dbReference>
<evidence type="ECO:0000313" key="2">
    <source>
        <dbReference type="EMBL" id="OAF64944.1"/>
    </source>
</evidence>
<dbReference type="Proteomes" id="UP000078046">
    <property type="component" value="Unassembled WGS sequence"/>
</dbReference>
<gene>
    <name evidence="2" type="ORF">A3Q56_07335</name>
</gene>
<name>A0A177AUQ5_9BILA</name>